<dbReference type="SUPFAM" id="SSF46785">
    <property type="entry name" value="Winged helix' DNA-binding domain"/>
    <property type="match status" value="1"/>
</dbReference>
<dbReference type="InterPro" id="IPR051011">
    <property type="entry name" value="Metal_resp_trans_reg"/>
</dbReference>
<evidence type="ECO:0000313" key="2">
    <source>
        <dbReference type="EMBL" id="GAA4023664.1"/>
    </source>
</evidence>
<proteinExistence type="predicted"/>
<evidence type="ECO:0000313" key="3">
    <source>
        <dbReference type="Proteomes" id="UP001501747"/>
    </source>
</evidence>
<dbReference type="InterPro" id="IPR036388">
    <property type="entry name" value="WH-like_DNA-bd_sf"/>
</dbReference>
<dbReference type="InterPro" id="IPR045981">
    <property type="entry name" value="DUF5937"/>
</dbReference>
<feature type="domain" description="DUF5937" evidence="1">
    <location>
        <begin position="74"/>
        <end position="217"/>
    </location>
</feature>
<dbReference type="InterPro" id="IPR036390">
    <property type="entry name" value="WH_DNA-bd_sf"/>
</dbReference>
<gene>
    <name evidence="2" type="ORF">GCM10022247_55080</name>
</gene>
<keyword evidence="3" id="KW-1185">Reference proteome</keyword>
<evidence type="ECO:0000259" key="1">
    <source>
        <dbReference type="Pfam" id="PF19361"/>
    </source>
</evidence>
<organism evidence="2 3">
    <name type="scientific">Allokutzneria multivorans</name>
    <dbReference type="NCBI Taxonomy" id="1142134"/>
    <lineage>
        <taxon>Bacteria</taxon>
        <taxon>Bacillati</taxon>
        <taxon>Actinomycetota</taxon>
        <taxon>Actinomycetes</taxon>
        <taxon>Pseudonocardiales</taxon>
        <taxon>Pseudonocardiaceae</taxon>
        <taxon>Allokutzneria</taxon>
    </lineage>
</organism>
<reference evidence="3" key="1">
    <citation type="journal article" date="2019" name="Int. J. Syst. Evol. Microbiol.">
        <title>The Global Catalogue of Microorganisms (GCM) 10K type strain sequencing project: providing services to taxonomists for standard genome sequencing and annotation.</title>
        <authorList>
            <consortium name="The Broad Institute Genomics Platform"/>
            <consortium name="The Broad Institute Genome Sequencing Center for Infectious Disease"/>
            <person name="Wu L."/>
            <person name="Ma J."/>
        </authorList>
    </citation>
    <scope>NUCLEOTIDE SEQUENCE [LARGE SCALE GENOMIC DNA]</scope>
    <source>
        <strain evidence="3">JCM 17342</strain>
    </source>
</reference>
<dbReference type="PANTHER" id="PTHR43132:SF8">
    <property type="entry name" value="HTH-TYPE TRANSCRIPTIONAL REGULATOR KMTR"/>
    <property type="match status" value="1"/>
</dbReference>
<accession>A0ABP7TCX0</accession>
<dbReference type="CDD" id="cd00090">
    <property type="entry name" value="HTH_ARSR"/>
    <property type="match status" value="1"/>
</dbReference>
<dbReference type="EMBL" id="BAABAL010000018">
    <property type="protein sequence ID" value="GAA4023664.1"/>
    <property type="molecule type" value="Genomic_DNA"/>
</dbReference>
<dbReference type="PANTHER" id="PTHR43132">
    <property type="entry name" value="ARSENICAL RESISTANCE OPERON REPRESSOR ARSR-RELATED"/>
    <property type="match status" value="1"/>
</dbReference>
<comment type="caution">
    <text evidence="2">The sequence shown here is derived from an EMBL/GenBank/DDBJ whole genome shotgun (WGS) entry which is preliminary data.</text>
</comment>
<dbReference type="Proteomes" id="UP001501747">
    <property type="component" value="Unassembled WGS sequence"/>
</dbReference>
<dbReference type="Pfam" id="PF19361">
    <property type="entry name" value="DUF5937"/>
    <property type="match status" value="1"/>
</dbReference>
<dbReference type="InterPro" id="IPR011991">
    <property type="entry name" value="ArsR-like_HTH"/>
</dbReference>
<protein>
    <recommendedName>
        <fullName evidence="1">DUF5937 domain-containing protein</fullName>
    </recommendedName>
</protein>
<sequence length="323" mass="34079">MIRLHVSPAVFQTTRFSDGPLPLVELVGALMRLRSPAARRHPPEAVRPLFDLFSDKGEVPDFLLSRRTEIGAALEELATTPVSRLRCELMSAFQGRPRAAWLHGLASGERSARAVLTRCVEAGYRALVEPNWTDIAATAHTDLAHRGRILLREGLAKAIASLPSTIGHHGQTVDVDNPVDRGVPVEHGLIFAPSCLLPGTLVITGGRGEPVTVVYPAPLAPVRGRVGRSDSLSALLGTRRAAVLRAAAVPRGTTELAAQAGISLSSASEHASALRNAGLIMTTRAGRKVLHTATELADSLLTACAPPLPVAVAASSRPAWGGR</sequence>
<name>A0ABP7TCX0_9PSEU</name>
<dbReference type="Gene3D" id="1.10.10.10">
    <property type="entry name" value="Winged helix-like DNA-binding domain superfamily/Winged helix DNA-binding domain"/>
    <property type="match status" value="1"/>
</dbReference>